<proteinExistence type="predicted"/>
<name>A0AAW1PJE8_9CHLO</name>
<evidence type="ECO:0000259" key="1">
    <source>
        <dbReference type="PROSITE" id="PS51718"/>
    </source>
</evidence>
<protein>
    <recommendedName>
        <fullName evidence="1">Dynamin-type G domain-containing protein</fullName>
    </recommendedName>
</protein>
<dbReference type="GO" id="GO:0005874">
    <property type="term" value="C:microtubule"/>
    <property type="evidence" value="ECO:0007669"/>
    <property type="project" value="TreeGrafter"/>
</dbReference>
<comment type="caution">
    <text evidence="2">The sequence shown here is derived from an EMBL/GenBank/DDBJ whole genome shotgun (WGS) entry which is preliminary data.</text>
</comment>
<dbReference type="GO" id="GO:0016020">
    <property type="term" value="C:membrane"/>
    <property type="evidence" value="ECO:0007669"/>
    <property type="project" value="TreeGrafter"/>
</dbReference>
<dbReference type="Gene3D" id="3.40.50.300">
    <property type="entry name" value="P-loop containing nucleotide triphosphate hydrolases"/>
    <property type="match status" value="1"/>
</dbReference>
<dbReference type="GO" id="GO:0003924">
    <property type="term" value="F:GTPase activity"/>
    <property type="evidence" value="ECO:0007669"/>
    <property type="project" value="InterPro"/>
</dbReference>
<dbReference type="Pfam" id="PF00350">
    <property type="entry name" value="Dynamin_N"/>
    <property type="match status" value="1"/>
</dbReference>
<dbReference type="Proteomes" id="UP001489004">
    <property type="component" value="Unassembled WGS sequence"/>
</dbReference>
<dbReference type="InterPro" id="IPR045063">
    <property type="entry name" value="Dynamin_N"/>
</dbReference>
<accession>A0AAW1PJE8</accession>
<sequence length="778" mass="85214">MSQAADLFDNTDSKVRYEAFRQVYLRYDAFSRLQAAAVAFGESLPIPELVAVGGQSDSKSSLVEAFLGFRFNVREVEMGTRRPLVIQMVHDPTAQTPRCRLQDEDSDEYGPPIVPETAVAEAIREMTDKHLRQMGSTVSAKPIVMRAEYAFCPNLTIIDTPGFILKARKGEPESMADDIKNMVRAQIAAPHRLILFLQQSSVEWCSSLWLHVIQEVDPNFMRTVVVASKFDNRLKEFAERWEVDRYLAASGYLPAHVKPFFVALPKDRTLTSSSEWRKQIQEVDASVFAHMRSQIVGGFNEERFGSHIGFGNLKRYLEDELARRYRDAAPATLSLLQERCEAVAGELVAADAQLQAATDVASLRRAASQHVFAVSTHIAALLQGATDPDPAQHGLTTEEERAAGHAPQWPGVAGPVHPVNAELRLYGGAAFERCLQEFQEAVQVLGFPTVARDKVANVLLAYKARGQGGGSSKVAQDIARHTAKELLAPLLVTACGRLAAVLRRAFDVAAESSALMNGACHQTLRAYVAFHAGLRCAYQAFIGRLEQQCRQLVHHHLDAATSEFAVGMLAELESTAGHEDAEGGSRADDAQHQIENAMREVVMEDVAAPTREPLRESQMTVPETPSPDLLATANKTIARRHGLALAGRNVDNDSPGRGRVTKLQRTAYARASAPSDALTTSYSGICSLAERIFERIRHSVASQAVPGTLKAAFLEPISSCLAAELALDLLARTDDDFMSMFTASGAVAVLEAKRDALSRRVEGLIKCKNEFQELARCL</sequence>
<dbReference type="PANTHER" id="PTHR11566">
    <property type="entry name" value="DYNAMIN"/>
    <property type="match status" value="1"/>
</dbReference>
<dbReference type="CDD" id="cd08771">
    <property type="entry name" value="DLP_1"/>
    <property type="match status" value="1"/>
</dbReference>
<keyword evidence="3" id="KW-1185">Reference proteome</keyword>
<dbReference type="AlphaFoldDB" id="A0AAW1PJE8"/>
<dbReference type="InterPro" id="IPR001401">
    <property type="entry name" value="Dynamin_GTPase"/>
</dbReference>
<organism evidence="2 3">
    <name type="scientific">[Myrmecia] bisecta</name>
    <dbReference type="NCBI Taxonomy" id="41462"/>
    <lineage>
        <taxon>Eukaryota</taxon>
        <taxon>Viridiplantae</taxon>
        <taxon>Chlorophyta</taxon>
        <taxon>core chlorophytes</taxon>
        <taxon>Trebouxiophyceae</taxon>
        <taxon>Trebouxiales</taxon>
        <taxon>Trebouxiaceae</taxon>
        <taxon>Myrmecia</taxon>
    </lineage>
</organism>
<dbReference type="GO" id="GO:0008017">
    <property type="term" value="F:microtubule binding"/>
    <property type="evidence" value="ECO:0007669"/>
    <property type="project" value="TreeGrafter"/>
</dbReference>
<evidence type="ECO:0000313" key="2">
    <source>
        <dbReference type="EMBL" id="KAK9808621.1"/>
    </source>
</evidence>
<dbReference type="FunFam" id="3.40.50.300:FF:001030">
    <property type="entry name" value="Dynamin-related protein 5A"/>
    <property type="match status" value="1"/>
</dbReference>
<dbReference type="PANTHER" id="PTHR11566:SF169">
    <property type="entry name" value="DYNAMIN-LIKE PROTEIN C"/>
    <property type="match status" value="1"/>
</dbReference>
<feature type="domain" description="Dynamin-type G" evidence="1">
    <location>
        <begin position="43"/>
        <end position="330"/>
    </location>
</feature>
<dbReference type="PRINTS" id="PR00195">
    <property type="entry name" value="DYNAMIN"/>
</dbReference>
<reference evidence="2 3" key="1">
    <citation type="journal article" date="2024" name="Nat. Commun.">
        <title>Phylogenomics reveals the evolutionary origins of lichenization in chlorophyte algae.</title>
        <authorList>
            <person name="Puginier C."/>
            <person name="Libourel C."/>
            <person name="Otte J."/>
            <person name="Skaloud P."/>
            <person name="Haon M."/>
            <person name="Grisel S."/>
            <person name="Petersen M."/>
            <person name="Berrin J.G."/>
            <person name="Delaux P.M."/>
            <person name="Dal Grande F."/>
            <person name="Keller J."/>
        </authorList>
    </citation>
    <scope>NUCLEOTIDE SEQUENCE [LARGE SCALE GENOMIC DNA]</scope>
    <source>
        <strain evidence="2 3">SAG 2043</strain>
    </source>
</reference>
<dbReference type="SMART" id="SM00053">
    <property type="entry name" value="DYNc"/>
    <property type="match status" value="1"/>
</dbReference>
<dbReference type="PROSITE" id="PS51718">
    <property type="entry name" value="G_DYNAMIN_2"/>
    <property type="match status" value="1"/>
</dbReference>
<dbReference type="SUPFAM" id="SSF52540">
    <property type="entry name" value="P-loop containing nucleoside triphosphate hydrolases"/>
    <property type="match status" value="1"/>
</dbReference>
<dbReference type="GO" id="GO:0005737">
    <property type="term" value="C:cytoplasm"/>
    <property type="evidence" value="ECO:0007669"/>
    <property type="project" value="TreeGrafter"/>
</dbReference>
<evidence type="ECO:0000313" key="3">
    <source>
        <dbReference type="Proteomes" id="UP001489004"/>
    </source>
</evidence>
<dbReference type="InterPro" id="IPR027417">
    <property type="entry name" value="P-loop_NTPase"/>
</dbReference>
<gene>
    <name evidence="2" type="ORF">WJX72_000661</name>
</gene>
<dbReference type="GO" id="GO:0005525">
    <property type="term" value="F:GTP binding"/>
    <property type="evidence" value="ECO:0007669"/>
    <property type="project" value="InterPro"/>
</dbReference>
<dbReference type="InterPro" id="IPR030381">
    <property type="entry name" value="G_DYNAMIN_dom"/>
</dbReference>
<dbReference type="EMBL" id="JALJOR010000011">
    <property type="protein sequence ID" value="KAK9808621.1"/>
    <property type="molecule type" value="Genomic_DNA"/>
</dbReference>
<dbReference type="InterPro" id="IPR022812">
    <property type="entry name" value="Dynamin"/>
</dbReference>